<feature type="binding site" evidence="6">
    <location>
        <position position="8"/>
    </location>
    <ligand>
        <name>Zn(2+)</name>
        <dbReference type="ChEBI" id="CHEBI:29105"/>
    </ligand>
</feature>
<evidence type="ECO:0000256" key="1">
    <source>
        <dbReference type="ARBA" id="ARBA00022723"/>
    </source>
</evidence>
<feature type="domain" description="ZAD" evidence="9">
    <location>
        <begin position="6"/>
        <end position="83"/>
    </location>
</feature>
<evidence type="ECO:0000259" key="9">
    <source>
        <dbReference type="PROSITE" id="PS51915"/>
    </source>
</evidence>
<proteinExistence type="predicted"/>
<evidence type="ECO:0000256" key="2">
    <source>
        <dbReference type="ARBA" id="ARBA00022737"/>
    </source>
</evidence>
<evidence type="ECO:0000256" key="6">
    <source>
        <dbReference type="PROSITE-ProRule" id="PRU01263"/>
    </source>
</evidence>
<dbReference type="SUPFAM" id="SSF57667">
    <property type="entry name" value="beta-beta-alpha zinc fingers"/>
    <property type="match status" value="1"/>
</dbReference>
<dbReference type="SMART" id="SM00868">
    <property type="entry name" value="zf-AD"/>
    <property type="match status" value="1"/>
</dbReference>
<organism evidence="10 11">
    <name type="scientific">Aedes albopictus</name>
    <name type="common">Asian tiger mosquito</name>
    <name type="synonym">Stegomyia albopicta</name>
    <dbReference type="NCBI Taxonomy" id="7160"/>
    <lineage>
        <taxon>Eukaryota</taxon>
        <taxon>Metazoa</taxon>
        <taxon>Ecdysozoa</taxon>
        <taxon>Arthropoda</taxon>
        <taxon>Hexapoda</taxon>
        <taxon>Insecta</taxon>
        <taxon>Pterygota</taxon>
        <taxon>Neoptera</taxon>
        <taxon>Endopterygota</taxon>
        <taxon>Diptera</taxon>
        <taxon>Nematocera</taxon>
        <taxon>Culicoidea</taxon>
        <taxon>Culicidae</taxon>
        <taxon>Culicinae</taxon>
        <taxon>Aedini</taxon>
        <taxon>Aedes</taxon>
        <taxon>Stegomyia</taxon>
    </lineage>
</organism>
<dbReference type="PROSITE" id="PS50157">
    <property type="entry name" value="ZINC_FINGER_C2H2_2"/>
    <property type="match status" value="1"/>
</dbReference>
<feature type="binding site" evidence="6">
    <location>
        <position position="56"/>
    </location>
    <ligand>
        <name>Zn(2+)</name>
        <dbReference type="ChEBI" id="CHEBI:29105"/>
    </ligand>
</feature>
<dbReference type="Gene3D" id="3.30.160.60">
    <property type="entry name" value="Classic Zinc Finger"/>
    <property type="match status" value="2"/>
</dbReference>
<dbReference type="PROSITE" id="PS51915">
    <property type="entry name" value="ZAD"/>
    <property type="match status" value="1"/>
</dbReference>
<sequence length="604" mass="69352">MTTMEHSCRICCKTAPFEPVWLSAWSENRTEIISDMFTYCTQLEVSYSDLLPQQICRDCLSSLMMAYNFRKLCRHTDALFREELRNRKVAKHLVETNPICSQQFDNDWNKECVNQSIVCAVPTESSSKHFSEPILEPVDSQALAFHCCFKQCNERTKDFGELKEHAIRHHESHRNDNELSRHSDQFICPICKRGFSNATQWTLHQDFIQGIRGLYSCTKCDQSFSSDEELSNHMAAEYHIKKKVPSNKGNVPKDSSLRQSLIRRILAVKRTEELVRISPEECVIVKDKYFFIRLHRNELKHSRKQVKLYLVCNTCIFRAASAKIMRSHLNSGSCAQGYYYALGFCPVISRKIQCLECVTCGYQAIYGIKLRRHQEIHNHHGIRRAVKVHQVIERTFPCELCGKVLKSTTIRKRHRSKCLLTTKQNTTQIIPEASKHTTETASVELKCDLLNTCNDGQMESFITDIKIEEIDPGDAMNPAIDSHESETQSISASSSAQPEPVNRDQSKLSAICVICGYTTRKRGNLKRHLKACIERVPAHQSAYFGEIVKQELAISYRRSSPRVCNSCGYSTKKSGNMKRHLARCFSHEFHEESVQLDDDSSQLE</sequence>
<evidence type="ECO:0000256" key="3">
    <source>
        <dbReference type="ARBA" id="ARBA00022771"/>
    </source>
</evidence>
<dbReference type="PROSITE" id="PS00028">
    <property type="entry name" value="ZINC_FINGER_C2H2_1"/>
    <property type="match status" value="1"/>
</dbReference>
<evidence type="ECO:0008006" key="12">
    <source>
        <dbReference type="Google" id="ProtNLM"/>
    </source>
</evidence>
<dbReference type="Pfam" id="PF00096">
    <property type="entry name" value="zf-C2H2"/>
    <property type="match status" value="1"/>
</dbReference>
<dbReference type="SUPFAM" id="SSF57716">
    <property type="entry name" value="Glucocorticoid receptor-like (DNA-binding domain)"/>
    <property type="match status" value="1"/>
</dbReference>
<feature type="compositionally biased region" description="Low complexity" evidence="7">
    <location>
        <begin position="487"/>
        <end position="497"/>
    </location>
</feature>
<evidence type="ECO:0000256" key="7">
    <source>
        <dbReference type="SAM" id="MobiDB-lite"/>
    </source>
</evidence>
<keyword evidence="4 6" id="KW-0862">Zinc</keyword>
<evidence type="ECO:0000313" key="10">
    <source>
        <dbReference type="EnsemblMetazoa" id="AALFPA23_008088.P10888"/>
    </source>
</evidence>
<keyword evidence="3 5" id="KW-0863">Zinc-finger</keyword>
<dbReference type="Pfam" id="PF07776">
    <property type="entry name" value="zf-AD"/>
    <property type="match status" value="1"/>
</dbReference>
<dbReference type="InterPro" id="IPR036236">
    <property type="entry name" value="Znf_C2H2_sf"/>
</dbReference>
<protein>
    <recommendedName>
        <fullName evidence="12">C2H2-type domain-containing protein</fullName>
    </recommendedName>
</protein>
<dbReference type="EnsemblMetazoa" id="AALFPA23_008088.R10888">
    <property type="protein sequence ID" value="AALFPA23_008088.P10888"/>
    <property type="gene ID" value="AALFPA23_008088"/>
</dbReference>
<reference evidence="10" key="2">
    <citation type="submission" date="2025-05" db="UniProtKB">
        <authorList>
            <consortium name="EnsemblMetazoa"/>
        </authorList>
    </citation>
    <scope>IDENTIFICATION</scope>
    <source>
        <strain evidence="10">Foshan</strain>
    </source>
</reference>
<dbReference type="InterPro" id="IPR012934">
    <property type="entry name" value="Znf_AD"/>
</dbReference>
<accession>A0ABM1YDB1</accession>
<evidence type="ECO:0000256" key="4">
    <source>
        <dbReference type="ARBA" id="ARBA00022833"/>
    </source>
</evidence>
<evidence type="ECO:0000259" key="8">
    <source>
        <dbReference type="PROSITE" id="PS50157"/>
    </source>
</evidence>
<feature type="binding site" evidence="6">
    <location>
        <position position="11"/>
    </location>
    <ligand>
        <name>Zn(2+)</name>
        <dbReference type="ChEBI" id="CHEBI:29105"/>
    </ligand>
</feature>
<evidence type="ECO:0000313" key="11">
    <source>
        <dbReference type="Proteomes" id="UP000069940"/>
    </source>
</evidence>
<dbReference type="PANTHER" id="PTHR24403">
    <property type="entry name" value="ZINC FINGER PROTEIN"/>
    <property type="match status" value="1"/>
</dbReference>
<name>A0ABM1YDB1_AEDAL</name>
<feature type="domain" description="C2H2-type" evidence="8">
    <location>
        <begin position="215"/>
        <end position="244"/>
    </location>
</feature>
<dbReference type="Proteomes" id="UP000069940">
    <property type="component" value="Unassembled WGS sequence"/>
</dbReference>
<dbReference type="SMART" id="SM00355">
    <property type="entry name" value="ZnF_C2H2"/>
    <property type="match status" value="7"/>
</dbReference>
<feature type="region of interest" description="Disordered" evidence="7">
    <location>
        <begin position="473"/>
        <end position="502"/>
    </location>
</feature>
<dbReference type="GeneID" id="109416788"/>
<dbReference type="InterPro" id="IPR013087">
    <property type="entry name" value="Znf_C2H2_type"/>
</dbReference>
<keyword evidence="1 6" id="KW-0479">Metal-binding</keyword>
<dbReference type="RefSeq" id="XP_019546391.2">
    <property type="nucleotide sequence ID" value="XM_019690846.3"/>
</dbReference>
<dbReference type="InterPro" id="IPR050688">
    <property type="entry name" value="Zinc_finger/UBP_domain"/>
</dbReference>
<dbReference type="PANTHER" id="PTHR24403:SF67">
    <property type="entry name" value="FI01116P-RELATED"/>
    <property type="match status" value="1"/>
</dbReference>
<reference evidence="11" key="1">
    <citation type="journal article" date="2015" name="Proc. Natl. Acad. Sci. U.S.A.">
        <title>Genome sequence of the Asian Tiger mosquito, Aedes albopictus, reveals insights into its biology, genetics, and evolution.</title>
        <authorList>
            <person name="Chen X.G."/>
            <person name="Jiang X."/>
            <person name="Gu J."/>
            <person name="Xu M."/>
            <person name="Wu Y."/>
            <person name="Deng Y."/>
            <person name="Zhang C."/>
            <person name="Bonizzoni M."/>
            <person name="Dermauw W."/>
            <person name="Vontas J."/>
            <person name="Armbruster P."/>
            <person name="Huang X."/>
            <person name="Yang Y."/>
            <person name="Zhang H."/>
            <person name="He W."/>
            <person name="Peng H."/>
            <person name="Liu Y."/>
            <person name="Wu K."/>
            <person name="Chen J."/>
            <person name="Lirakis M."/>
            <person name="Topalis P."/>
            <person name="Van Leeuwen T."/>
            <person name="Hall A.B."/>
            <person name="Jiang X."/>
            <person name="Thorpe C."/>
            <person name="Mueller R.L."/>
            <person name="Sun C."/>
            <person name="Waterhouse R.M."/>
            <person name="Yan G."/>
            <person name="Tu Z.J."/>
            <person name="Fang X."/>
            <person name="James A.A."/>
        </authorList>
    </citation>
    <scope>NUCLEOTIDE SEQUENCE [LARGE SCALE GENOMIC DNA]</scope>
    <source>
        <strain evidence="11">Foshan</strain>
    </source>
</reference>
<keyword evidence="11" id="KW-1185">Reference proteome</keyword>
<feature type="binding site" evidence="6">
    <location>
        <position position="59"/>
    </location>
    <ligand>
        <name>Zn(2+)</name>
        <dbReference type="ChEBI" id="CHEBI:29105"/>
    </ligand>
</feature>
<evidence type="ECO:0000256" key="5">
    <source>
        <dbReference type="PROSITE-ProRule" id="PRU00042"/>
    </source>
</evidence>
<dbReference type="Gene3D" id="3.40.1800.20">
    <property type="match status" value="1"/>
</dbReference>
<keyword evidence="2" id="KW-0677">Repeat</keyword>